<dbReference type="PRINTS" id="PR01438">
    <property type="entry name" value="UNVRSLSTRESS"/>
</dbReference>
<comment type="similarity">
    <text evidence="1">Belongs to the universal stress protein A family.</text>
</comment>
<dbReference type="PANTHER" id="PTHR46268:SF6">
    <property type="entry name" value="UNIVERSAL STRESS PROTEIN UP12"/>
    <property type="match status" value="1"/>
</dbReference>
<reference evidence="3 4" key="1">
    <citation type="submission" date="2020-03" db="EMBL/GenBank/DDBJ databases">
        <title>Bacterial isolates of synthetic phycosphere.</title>
        <authorList>
            <person name="Fu H."/>
            <person name="Moran M.A."/>
        </authorList>
    </citation>
    <scope>NUCLEOTIDE SEQUENCE [LARGE SCALE GENOMIC DNA]</scope>
    <source>
        <strain evidence="3 4">HF1</strain>
    </source>
</reference>
<protein>
    <submittedName>
        <fullName evidence="3">Universal stress protein</fullName>
    </submittedName>
</protein>
<dbReference type="SUPFAM" id="SSF52402">
    <property type="entry name" value="Adenine nucleotide alpha hydrolases-like"/>
    <property type="match status" value="1"/>
</dbReference>
<gene>
    <name evidence="3" type="ORF">HCZ30_05275</name>
</gene>
<organism evidence="3 4">
    <name type="scientific">Marivivens donghaensis</name>
    <dbReference type="NCBI Taxonomy" id="1699413"/>
    <lineage>
        <taxon>Bacteria</taxon>
        <taxon>Pseudomonadati</taxon>
        <taxon>Pseudomonadota</taxon>
        <taxon>Alphaproteobacteria</taxon>
        <taxon>Rhodobacterales</taxon>
        <taxon>Paracoccaceae</taxon>
        <taxon>Marivivens group</taxon>
        <taxon>Marivivens</taxon>
    </lineage>
</organism>
<keyword evidence="4" id="KW-1185">Reference proteome</keyword>
<dbReference type="InterPro" id="IPR006016">
    <property type="entry name" value="UspA"/>
</dbReference>
<dbReference type="Pfam" id="PF00582">
    <property type="entry name" value="Usp"/>
    <property type="match status" value="1"/>
</dbReference>
<name>A0ABX0VY71_9RHOB</name>
<feature type="domain" description="UspA" evidence="2">
    <location>
        <begin position="1"/>
        <end position="135"/>
    </location>
</feature>
<comment type="caution">
    <text evidence="3">The sequence shown here is derived from an EMBL/GenBank/DDBJ whole genome shotgun (WGS) entry which is preliminary data.</text>
</comment>
<dbReference type="CDD" id="cd00293">
    <property type="entry name" value="USP-like"/>
    <property type="match status" value="1"/>
</dbReference>
<accession>A0ABX0VY71</accession>
<proteinExistence type="inferred from homology"/>
<dbReference type="PANTHER" id="PTHR46268">
    <property type="entry name" value="STRESS RESPONSE PROTEIN NHAX"/>
    <property type="match status" value="1"/>
</dbReference>
<dbReference type="InterPro" id="IPR014729">
    <property type="entry name" value="Rossmann-like_a/b/a_fold"/>
</dbReference>
<evidence type="ECO:0000313" key="3">
    <source>
        <dbReference type="EMBL" id="NIY71844.1"/>
    </source>
</evidence>
<evidence type="ECO:0000259" key="2">
    <source>
        <dbReference type="Pfam" id="PF00582"/>
    </source>
</evidence>
<evidence type="ECO:0000256" key="1">
    <source>
        <dbReference type="ARBA" id="ARBA00008791"/>
    </source>
</evidence>
<dbReference type="RefSeq" id="WP_167637128.1">
    <property type="nucleotide sequence ID" value="NZ_JAATOP010000003.1"/>
</dbReference>
<evidence type="ECO:0000313" key="4">
    <source>
        <dbReference type="Proteomes" id="UP000709466"/>
    </source>
</evidence>
<dbReference type="Gene3D" id="3.40.50.620">
    <property type="entry name" value="HUPs"/>
    <property type="match status" value="1"/>
</dbReference>
<dbReference type="EMBL" id="JAATOP010000003">
    <property type="protein sequence ID" value="NIY71844.1"/>
    <property type="molecule type" value="Genomic_DNA"/>
</dbReference>
<dbReference type="InterPro" id="IPR006015">
    <property type="entry name" value="Universal_stress_UspA"/>
</dbReference>
<sequence length="135" mass="14802">MYKNILVPIAFDHAYDGFDPVEVAKRLAAPDAQITLIHVIEEMPSYALSYMPMDMMAETREAISKELGARAASTPNCQAYVIDGHAGRSILDWAEEHGVDLIVMASHHPGLGDYLLGSTAARVVRHAQCAVHVMR</sequence>
<dbReference type="Proteomes" id="UP000709466">
    <property type="component" value="Unassembled WGS sequence"/>
</dbReference>